<organism evidence="3 4">
    <name type="scientific">Candidatus Promineifilum breve</name>
    <dbReference type="NCBI Taxonomy" id="1806508"/>
    <lineage>
        <taxon>Bacteria</taxon>
        <taxon>Bacillati</taxon>
        <taxon>Chloroflexota</taxon>
        <taxon>Ardenticatenia</taxon>
        <taxon>Candidatus Promineifilales</taxon>
        <taxon>Candidatus Promineifilaceae</taxon>
        <taxon>Candidatus Promineifilum</taxon>
    </lineage>
</organism>
<feature type="transmembrane region" description="Helical" evidence="1">
    <location>
        <begin position="47"/>
        <end position="70"/>
    </location>
</feature>
<proteinExistence type="predicted"/>
<name>A0A160T5X9_9CHLR</name>
<feature type="domain" description="DUF7670" evidence="2">
    <location>
        <begin position="13"/>
        <end position="119"/>
    </location>
</feature>
<feature type="transmembrane region" description="Helical" evidence="1">
    <location>
        <begin position="101"/>
        <end position="121"/>
    </location>
</feature>
<keyword evidence="1" id="KW-0812">Transmembrane</keyword>
<evidence type="ECO:0000313" key="3">
    <source>
        <dbReference type="EMBL" id="CUS05791.1"/>
    </source>
</evidence>
<gene>
    <name evidence="3" type="ORF">CFX0092_B0257</name>
</gene>
<evidence type="ECO:0000256" key="1">
    <source>
        <dbReference type="SAM" id="Phobius"/>
    </source>
</evidence>
<keyword evidence="1" id="KW-0472">Membrane</keyword>
<feature type="transmembrane region" description="Helical" evidence="1">
    <location>
        <begin position="77"/>
        <end position="95"/>
    </location>
</feature>
<dbReference type="EMBL" id="LN890656">
    <property type="protein sequence ID" value="CUS05791.1"/>
    <property type="molecule type" value="Genomic_DNA"/>
</dbReference>
<protein>
    <recommendedName>
        <fullName evidence="2">DUF7670 domain-containing protein</fullName>
    </recommendedName>
</protein>
<dbReference type="KEGG" id="pbf:CFX0092_B0257"/>
<sequence>MFDVDGGVIVSSTTRNVLYWSPRILGLLYAVFISLFALDVWGTGAGFWAELAAFIVHLLPTFLILAALIVAWSRPRLGGMLFLLLATGFGLFFGWNEPATLLLMALPPTATGLLFIADECVERVAWRPRM</sequence>
<feature type="transmembrane region" description="Helical" evidence="1">
    <location>
        <begin position="24"/>
        <end position="41"/>
    </location>
</feature>
<keyword evidence="4" id="KW-1185">Reference proteome</keyword>
<evidence type="ECO:0000313" key="4">
    <source>
        <dbReference type="Proteomes" id="UP000215027"/>
    </source>
</evidence>
<dbReference type="AlphaFoldDB" id="A0A160T5X9"/>
<dbReference type="Pfam" id="PF24709">
    <property type="entry name" value="DUF7670"/>
    <property type="match status" value="1"/>
</dbReference>
<dbReference type="InterPro" id="IPR056087">
    <property type="entry name" value="DUF7670"/>
</dbReference>
<dbReference type="Proteomes" id="UP000215027">
    <property type="component" value="Chromosome II"/>
</dbReference>
<evidence type="ECO:0000259" key="2">
    <source>
        <dbReference type="Pfam" id="PF24709"/>
    </source>
</evidence>
<reference evidence="3" key="1">
    <citation type="submission" date="2016-01" db="EMBL/GenBank/DDBJ databases">
        <authorList>
            <person name="Mcilroy J.S."/>
            <person name="Karst M S."/>
            <person name="Albertsen M."/>
        </authorList>
    </citation>
    <scope>NUCLEOTIDE SEQUENCE</scope>
    <source>
        <strain evidence="3">Cfx-K</strain>
    </source>
</reference>
<accession>A0A160T5X9</accession>
<keyword evidence="1" id="KW-1133">Transmembrane helix</keyword>